<gene>
    <name evidence="2" type="ORF">TAF16_2518</name>
</gene>
<name>A0A178T4L3_9BACL</name>
<protein>
    <submittedName>
        <fullName evidence="2">Uncharacterized protein</fullName>
    </submittedName>
</protein>
<dbReference type="AlphaFoldDB" id="A0A178T4L3"/>
<keyword evidence="3" id="KW-1185">Reference proteome</keyword>
<dbReference type="EMBL" id="LUCQ01000156">
    <property type="protein sequence ID" value="OAO76518.1"/>
    <property type="molecule type" value="Genomic_DNA"/>
</dbReference>
<feature type="transmembrane region" description="Helical" evidence="1">
    <location>
        <begin position="15"/>
        <end position="40"/>
    </location>
</feature>
<reference evidence="2 3" key="1">
    <citation type="submission" date="2016-03" db="EMBL/GenBank/DDBJ databases">
        <title>Spore heat resistance.</title>
        <authorList>
            <person name="Boekhorst J."/>
            <person name="Berendsen E.M."/>
            <person name="Wells-Bennik M.H."/>
            <person name="Kuipers O.P."/>
        </authorList>
    </citation>
    <scope>NUCLEOTIDE SEQUENCE [LARGE SCALE GENOMIC DNA]</scope>
    <source>
        <strain evidence="2 3">AF16</strain>
    </source>
</reference>
<sequence>MDKMDGDIMGEREILMVPIITIFMFLGITLGGFSAFYSVLF</sequence>
<comment type="caution">
    <text evidence="2">The sequence shown here is derived from an EMBL/GenBank/DDBJ whole genome shotgun (WGS) entry which is preliminary data.</text>
</comment>
<dbReference type="PATRIC" id="fig|33934.7.peg.2888"/>
<evidence type="ECO:0000256" key="1">
    <source>
        <dbReference type="SAM" id="Phobius"/>
    </source>
</evidence>
<evidence type="ECO:0000313" key="3">
    <source>
        <dbReference type="Proteomes" id="UP000078336"/>
    </source>
</evidence>
<keyword evidence="1" id="KW-0812">Transmembrane</keyword>
<keyword evidence="1" id="KW-0472">Membrane</keyword>
<proteinExistence type="predicted"/>
<dbReference type="Proteomes" id="UP000078336">
    <property type="component" value="Unassembled WGS sequence"/>
</dbReference>
<evidence type="ECO:0000313" key="2">
    <source>
        <dbReference type="EMBL" id="OAO76518.1"/>
    </source>
</evidence>
<organism evidence="2 3">
    <name type="scientific">Anoxybacillus flavithermus</name>
    <dbReference type="NCBI Taxonomy" id="33934"/>
    <lineage>
        <taxon>Bacteria</taxon>
        <taxon>Bacillati</taxon>
        <taxon>Bacillota</taxon>
        <taxon>Bacilli</taxon>
        <taxon>Bacillales</taxon>
        <taxon>Anoxybacillaceae</taxon>
        <taxon>Anoxybacillus</taxon>
    </lineage>
</organism>
<keyword evidence="1" id="KW-1133">Transmembrane helix</keyword>
<accession>A0A178T4L3</accession>